<keyword evidence="1" id="KW-1133">Transmembrane helix</keyword>
<proteinExistence type="predicted"/>
<protein>
    <submittedName>
        <fullName evidence="2">Low temperature requirement protein A</fullName>
    </submittedName>
</protein>
<organism evidence="2 3">
    <name type="scientific">Limosilactobacillus reuteri</name>
    <name type="common">Lactobacillus reuteri</name>
    <dbReference type="NCBI Taxonomy" id="1598"/>
    <lineage>
        <taxon>Bacteria</taxon>
        <taxon>Bacillati</taxon>
        <taxon>Bacillota</taxon>
        <taxon>Bacilli</taxon>
        <taxon>Lactobacillales</taxon>
        <taxon>Lactobacillaceae</taxon>
        <taxon>Limosilactobacillus</taxon>
    </lineage>
</organism>
<feature type="transmembrane region" description="Helical" evidence="1">
    <location>
        <begin position="12"/>
        <end position="31"/>
    </location>
</feature>
<reference evidence="3" key="1">
    <citation type="submission" date="2015-10" db="EMBL/GenBank/DDBJ databases">
        <authorList>
            <person name="Crossman L.C."/>
        </authorList>
    </citation>
    <scope>NUCLEOTIDE SEQUENCE [LARGE SCALE GENOMIC DNA]</scope>
    <source>
        <strain evidence="3">20-2</strain>
    </source>
</reference>
<dbReference type="Proteomes" id="UP000235484">
    <property type="component" value="Unassembled WGS sequence"/>
</dbReference>
<evidence type="ECO:0000313" key="3">
    <source>
        <dbReference type="Proteomes" id="UP000235484"/>
    </source>
</evidence>
<gene>
    <name evidence="2" type="ORF">LRLP16767_LR202_00820</name>
</gene>
<dbReference type="RefSeq" id="WP_146024249.1">
    <property type="nucleotide sequence ID" value="NZ_CP179918.1"/>
</dbReference>
<name>A0A0U5F8S7_LIMRT</name>
<sequence>MKKIVAKQVSMLELFYDLIFVYAISRITMMIHHPIDGSLPPRIY</sequence>
<evidence type="ECO:0000313" key="2">
    <source>
        <dbReference type="EMBL" id="CUR40761.1"/>
    </source>
</evidence>
<keyword evidence="1" id="KW-0472">Membrane</keyword>
<dbReference type="EMBL" id="LN887566">
    <property type="protein sequence ID" value="CUR40761.1"/>
    <property type="molecule type" value="Genomic_DNA"/>
</dbReference>
<accession>A0A0U5F8S7</accession>
<evidence type="ECO:0000256" key="1">
    <source>
        <dbReference type="SAM" id="Phobius"/>
    </source>
</evidence>
<dbReference type="AlphaFoldDB" id="A0A0U5F8S7"/>
<keyword evidence="1" id="KW-0812">Transmembrane</keyword>